<evidence type="ECO:0000313" key="3">
    <source>
        <dbReference type="Proteomes" id="UP000219072"/>
    </source>
</evidence>
<dbReference type="EMBL" id="OCNE01000002">
    <property type="protein sequence ID" value="SOD60097.1"/>
    <property type="molecule type" value="Genomic_DNA"/>
</dbReference>
<keyword evidence="1" id="KW-0472">Membrane</keyword>
<feature type="transmembrane region" description="Helical" evidence="1">
    <location>
        <begin position="110"/>
        <end position="126"/>
    </location>
</feature>
<keyword evidence="1" id="KW-1133">Transmembrane helix</keyword>
<feature type="transmembrane region" description="Helical" evidence="1">
    <location>
        <begin position="84"/>
        <end position="104"/>
    </location>
</feature>
<organism evidence="2 3">
    <name type="scientific">Streptomyces zhaozhouensis</name>
    <dbReference type="NCBI Taxonomy" id="1300267"/>
    <lineage>
        <taxon>Bacteria</taxon>
        <taxon>Bacillati</taxon>
        <taxon>Actinomycetota</taxon>
        <taxon>Actinomycetes</taxon>
        <taxon>Kitasatosporales</taxon>
        <taxon>Streptomycetaceae</taxon>
        <taxon>Streptomyces</taxon>
    </lineage>
</organism>
<feature type="transmembrane region" description="Helical" evidence="1">
    <location>
        <begin position="133"/>
        <end position="154"/>
    </location>
</feature>
<feature type="transmembrane region" description="Helical" evidence="1">
    <location>
        <begin position="51"/>
        <end position="72"/>
    </location>
</feature>
<dbReference type="RefSeq" id="WP_141514533.1">
    <property type="nucleotide sequence ID" value="NZ_OCNE01000002.1"/>
</dbReference>
<evidence type="ECO:0000313" key="2">
    <source>
        <dbReference type="EMBL" id="SOD60097.1"/>
    </source>
</evidence>
<dbReference type="OrthoDB" id="5125370at2"/>
<reference evidence="2 3" key="1">
    <citation type="submission" date="2017-09" db="EMBL/GenBank/DDBJ databases">
        <authorList>
            <person name="Ehlers B."/>
            <person name="Leendertz F.H."/>
        </authorList>
    </citation>
    <scope>NUCLEOTIDE SEQUENCE [LARGE SCALE GENOMIC DNA]</scope>
    <source>
        <strain evidence="2 3">CGMCC 4.7095</strain>
    </source>
</reference>
<proteinExistence type="predicted"/>
<feature type="transmembrane region" description="Helical" evidence="1">
    <location>
        <begin position="21"/>
        <end position="39"/>
    </location>
</feature>
<evidence type="ECO:0008006" key="4">
    <source>
        <dbReference type="Google" id="ProtNLM"/>
    </source>
</evidence>
<accession>A0A286DMX6</accession>
<gene>
    <name evidence="2" type="ORF">SAMN06297387_10213</name>
</gene>
<feature type="transmembrane region" description="Helical" evidence="1">
    <location>
        <begin position="160"/>
        <end position="181"/>
    </location>
</feature>
<keyword evidence="1" id="KW-0812">Transmembrane</keyword>
<protein>
    <recommendedName>
        <fullName evidence="4">Signal transduction histidine kinase</fullName>
    </recommendedName>
</protein>
<evidence type="ECO:0000256" key="1">
    <source>
        <dbReference type="SAM" id="Phobius"/>
    </source>
</evidence>
<keyword evidence="3" id="KW-1185">Reference proteome</keyword>
<name>A0A286DMX6_9ACTN</name>
<dbReference type="Proteomes" id="UP000219072">
    <property type="component" value="Unassembled WGS sequence"/>
</dbReference>
<dbReference type="AlphaFoldDB" id="A0A286DMX6"/>
<sequence length="385" mass="41590">MSDSLTEHALTEDITAHMRDGLRVGGLVILTVIHFGLALPKMLSHLPTYPHAWVALAVFGLLTLVIAVDVFLELTGRRRPRWWSTAALVGTLAGSVAATSQVPAEYYMGAYHWTFLEIGWFGVLFLHRRGLPATLAFLGTHLCLTLLQLLLAGFPSRTDAVGMCVSALVICTFQVSAAILARLVRNCATAASAATHEQERVRTQAAIGAQVHADHQARYQALRAAVIPLLTGLADGSLSPEDEETRRRCSLEAARLRRLLAESDQASDPLVHELRAGVAVAERHGVDVQLAVLGAPVAVPRDVRRALTEPILAALTAAQRTARATVVRRDGTVRLSVVIDAPASEIPLPARRDARVRVRTLHGEGRLWVEAACDRQSSSNEISPS</sequence>